<name>A0A0E9XVW1_ANGAN</name>
<dbReference type="EMBL" id="GBXM01002577">
    <property type="protein sequence ID" value="JAI06001.1"/>
    <property type="molecule type" value="Transcribed_RNA"/>
</dbReference>
<evidence type="ECO:0000313" key="1">
    <source>
        <dbReference type="EMBL" id="JAI06001.1"/>
    </source>
</evidence>
<reference evidence="1" key="1">
    <citation type="submission" date="2014-11" db="EMBL/GenBank/DDBJ databases">
        <authorList>
            <person name="Amaro Gonzalez C."/>
        </authorList>
    </citation>
    <scope>NUCLEOTIDE SEQUENCE</scope>
</reference>
<organism evidence="1">
    <name type="scientific">Anguilla anguilla</name>
    <name type="common">European freshwater eel</name>
    <name type="synonym">Muraena anguilla</name>
    <dbReference type="NCBI Taxonomy" id="7936"/>
    <lineage>
        <taxon>Eukaryota</taxon>
        <taxon>Metazoa</taxon>
        <taxon>Chordata</taxon>
        <taxon>Craniata</taxon>
        <taxon>Vertebrata</taxon>
        <taxon>Euteleostomi</taxon>
        <taxon>Actinopterygii</taxon>
        <taxon>Neopterygii</taxon>
        <taxon>Teleostei</taxon>
        <taxon>Anguilliformes</taxon>
        <taxon>Anguillidae</taxon>
        <taxon>Anguilla</taxon>
    </lineage>
</organism>
<sequence>MALKLHFWKRSYVVLCAVRFSRTLSLGVQSQFL</sequence>
<dbReference type="AlphaFoldDB" id="A0A0E9XVW1"/>
<proteinExistence type="predicted"/>
<reference evidence="1" key="2">
    <citation type="journal article" date="2015" name="Fish Shellfish Immunol.">
        <title>Early steps in the European eel (Anguilla anguilla)-Vibrio vulnificus interaction in the gills: Role of the RtxA13 toxin.</title>
        <authorList>
            <person name="Callol A."/>
            <person name="Pajuelo D."/>
            <person name="Ebbesson L."/>
            <person name="Teles M."/>
            <person name="MacKenzie S."/>
            <person name="Amaro C."/>
        </authorList>
    </citation>
    <scope>NUCLEOTIDE SEQUENCE</scope>
</reference>
<protein>
    <submittedName>
        <fullName evidence="1">Uncharacterized protein</fullName>
    </submittedName>
</protein>
<accession>A0A0E9XVW1</accession>